<evidence type="ECO:0000256" key="2">
    <source>
        <dbReference type="ARBA" id="ARBA00022617"/>
    </source>
</evidence>
<dbReference type="SUPFAM" id="SSF46458">
    <property type="entry name" value="Globin-like"/>
    <property type="match status" value="1"/>
</dbReference>
<dbReference type="Gene3D" id="1.10.490.10">
    <property type="entry name" value="Globins"/>
    <property type="match status" value="1"/>
</dbReference>
<evidence type="ECO:0000256" key="6">
    <source>
        <dbReference type="SAM" id="MobiDB-lite"/>
    </source>
</evidence>
<dbReference type="CDD" id="cd00454">
    <property type="entry name" value="TrHb1_N"/>
    <property type="match status" value="1"/>
</dbReference>
<keyword evidence="1" id="KW-0813">Transport</keyword>
<keyword evidence="3 5" id="KW-0479">Metal-binding</keyword>
<dbReference type="GO" id="GO:0046872">
    <property type="term" value="F:metal ion binding"/>
    <property type="evidence" value="ECO:0007669"/>
    <property type="project" value="UniProtKB-KW"/>
</dbReference>
<comment type="caution">
    <text evidence="7">The sequence shown here is derived from an EMBL/GenBank/DDBJ whole genome shotgun (WGS) entry which is preliminary data.</text>
</comment>
<dbReference type="Pfam" id="PF01152">
    <property type="entry name" value="Bac_globin"/>
    <property type="match status" value="1"/>
</dbReference>
<evidence type="ECO:0000256" key="4">
    <source>
        <dbReference type="ARBA" id="ARBA00023004"/>
    </source>
</evidence>
<evidence type="ECO:0000256" key="3">
    <source>
        <dbReference type="ARBA" id="ARBA00022723"/>
    </source>
</evidence>
<dbReference type="InterPro" id="IPR012292">
    <property type="entry name" value="Globin/Proto"/>
</dbReference>
<reference evidence="7 8" key="1">
    <citation type="submission" date="2017-03" db="EMBL/GenBank/DDBJ databases">
        <title>Lifting the veil on microbial sulfur biogeochemistry in mining wastewaters.</title>
        <authorList>
            <person name="Kantor R.S."/>
            <person name="Colenbrander Nelson T."/>
            <person name="Marshall S."/>
            <person name="Bennett D."/>
            <person name="Apte S."/>
            <person name="Camacho D."/>
            <person name="Thomas B.C."/>
            <person name="Warren L.A."/>
            <person name="Banfield J.F."/>
        </authorList>
    </citation>
    <scope>NUCLEOTIDE SEQUENCE [LARGE SCALE GENOMIC DNA]</scope>
    <source>
        <strain evidence="7">32-67-7</strain>
    </source>
</reference>
<dbReference type="GO" id="GO:0020037">
    <property type="term" value="F:heme binding"/>
    <property type="evidence" value="ECO:0007669"/>
    <property type="project" value="InterPro"/>
</dbReference>
<feature type="binding site" description="distal binding residue" evidence="5">
    <location>
        <position position="106"/>
    </location>
    <ligand>
        <name>heme</name>
        <dbReference type="ChEBI" id="CHEBI:30413"/>
    </ligand>
    <ligandPart>
        <name>Fe</name>
        <dbReference type="ChEBI" id="CHEBI:18248"/>
    </ligandPart>
</feature>
<feature type="region of interest" description="Disordered" evidence="6">
    <location>
        <begin position="12"/>
        <end position="37"/>
    </location>
</feature>
<dbReference type="InterPro" id="IPR009050">
    <property type="entry name" value="Globin-like_sf"/>
</dbReference>
<dbReference type="EMBL" id="NCDQ01000093">
    <property type="protein sequence ID" value="OYX04192.1"/>
    <property type="molecule type" value="Genomic_DNA"/>
</dbReference>
<protein>
    <submittedName>
        <fullName evidence="7">Group 1 truncated hemoglobin</fullName>
    </submittedName>
</protein>
<dbReference type="InterPro" id="IPR001486">
    <property type="entry name" value="Hemoglobin_trunc"/>
</dbReference>
<dbReference type="Proteomes" id="UP000215616">
    <property type="component" value="Unassembled WGS sequence"/>
</dbReference>
<sequence>MFIAGAAFAQDATPPGEKPVDPYTQSPANAGAAPLPDPATFQAFKGKEGLARIASDLVDRSIADPRIKEIFATTDVPRLKRTLTEQFCYVLGGGCVYTGRDMAAVHKDMGVTNKDFNALVENLQWAMDKEGVPFAVQNKLLAKLAPMQRTVVER</sequence>
<evidence type="ECO:0000313" key="7">
    <source>
        <dbReference type="EMBL" id="OYX04192.1"/>
    </source>
</evidence>
<dbReference type="GO" id="GO:0019825">
    <property type="term" value="F:oxygen binding"/>
    <property type="evidence" value="ECO:0007669"/>
    <property type="project" value="InterPro"/>
</dbReference>
<organism evidence="7 8">
    <name type="scientific">Caulobacter vibrioides</name>
    <name type="common">Caulobacter crescentus</name>
    <dbReference type="NCBI Taxonomy" id="155892"/>
    <lineage>
        <taxon>Bacteria</taxon>
        <taxon>Pseudomonadati</taxon>
        <taxon>Pseudomonadota</taxon>
        <taxon>Alphaproteobacteria</taxon>
        <taxon>Caulobacterales</taxon>
        <taxon>Caulobacteraceae</taxon>
        <taxon>Caulobacter</taxon>
    </lineage>
</organism>
<keyword evidence="2 5" id="KW-0349">Heme</keyword>
<evidence type="ECO:0000313" key="8">
    <source>
        <dbReference type="Proteomes" id="UP000215616"/>
    </source>
</evidence>
<gene>
    <name evidence="7" type="ORF">B7Z12_07450</name>
</gene>
<proteinExistence type="predicted"/>
<accession>A0A258D9V3</accession>
<dbReference type="AlphaFoldDB" id="A0A258D9V3"/>
<name>A0A258D9V3_CAUVI</name>
<keyword evidence="4 5" id="KW-0408">Iron</keyword>
<evidence type="ECO:0000256" key="1">
    <source>
        <dbReference type="ARBA" id="ARBA00022448"/>
    </source>
</evidence>
<evidence type="ECO:0000256" key="5">
    <source>
        <dbReference type="PIRSR" id="PIRSR601486-1"/>
    </source>
</evidence>